<organism evidence="2 3">
    <name type="scientific">Paenibacillus antarcticus</name>
    <dbReference type="NCBI Taxonomy" id="253703"/>
    <lineage>
        <taxon>Bacteria</taxon>
        <taxon>Bacillati</taxon>
        <taxon>Bacillota</taxon>
        <taxon>Bacilli</taxon>
        <taxon>Bacillales</taxon>
        <taxon>Paenibacillaceae</taxon>
        <taxon>Paenibacillus</taxon>
    </lineage>
</organism>
<dbReference type="EMBL" id="LVJI01000012">
    <property type="protein sequence ID" value="OAB47073.1"/>
    <property type="molecule type" value="Genomic_DNA"/>
</dbReference>
<accession>A0A168PTX5</accession>
<dbReference type="Proteomes" id="UP000077355">
    <property type="component" value="Unassembled WGS sequence"/>
</dbReference>
<evidence type="ECO:0000313" key="3">
    <source>
        <dbReference type="Proteomes" id="UP000077355"/>
    </source>
</evidence>
<dbReference type="InterPro" id="IPR038740">
    <property type="entry name" value="BioF2-like_GNAT_dom"/>
</dbReference>
<dbReference type="SUPFAM" id="SSF55729">
    <property type="entry name" value="Acyl-CoA N-acyltransferases (Nat)"/>
    <property type="match status" value="1"/>
</dbReference>
<reference evidence="2 3" key="1">
    <citation type="submission" date="2016-03" db="EMBL/GenBank/DDBJ databases">
        <title>Draft genome sequence of Paenibacillus antarcticus CECT 5836.</title>
        <authorList>
            <person name="Shin S.-K."/>
            <person name="Yi H."/>
        </authorList>
    </citation>
    <scope>NUCLEOTIDE SEQUENCE [LARGE SCALE GENOMIC DNA]</scope>
    <source>
        <strain evidence="2 3">CECT 5836</strain>
    </source>
</reference>
<dbReference type="Gene3D" id="3.40.630.30">
    <property type="match status" value="1"/>
</dbReference>
<dbReference type="InterPro" id="IPR016181">
    <property type="entry name" value="Acyl_CoA_acyltransferase"/>
</dbReference>
<keyword evidence="3" id="KW-1185">Reference proteome</keyword>
<name>A0A168PTX5_9BACL</name>
<feature type="domain" description="BioF2-like acetyltransferase" evidence="1">
    <location>
        <begin position="180"/>
        <end position="327"/>
    </location>
</feature>
<dbReference type="RefSeq" id="WP_068648475.1">
    <property type="nucleotide sequence ID" value="NZ_CP043611.1"/>
</dbReference>
<dbReference type="Pfam" id="PF13480">
    <property type="entry name" value="Acetyltransf_6"/>
    <property type="match status" value="1"/>
</dbReference>
<evidence type="ECO:0000313" key="2">
    <source>
        <dbReference type="EMBL" id="OAB47073.1"/>
    </source>
</evidence>
<dbReference type="AlphaFoldDB" id="A0A168PTX5"/>
<gene>
    <name evidence="2" type="ORF">PBAT_08430</name>
</gene>
<dbReference type="OrthoDB" id="2534164at2"/>
<comment type="caution">
    <text evidence="2">The sequence shown here is derived from an EMBL/GenBank/DDBJ whole genome shotgun (WGS) entry which is preliminary data.</text>
</comment>
<protein>
    <recommendedName>
        <fullName evidence="1">BioF2-like acetyltransferase domain-containing protein</fullName>
    </recommendedName>
</protein>
<evidence type="ECO:0000259" key="1">
    <source>
        <dbReference type="Pfam" id="PF13480"/>
    </source>
</evidence>
<proteinExistence type="predicted"/>
<sequence length="373" mass="45126">MNTQINVVTTTEDFLIIKEDWERIEQLDPDLTYYSTFHYNYCWWLTYGQDKYNKLFIICCYRDHKIVGIAPLMIREIDKKIITCHELCFLGKGDYFNFIVDSSRFSSLAIIKDIFHAIEENSNRWDRIELTHIQKDTQLLRYLLRHDKYNPHINYLTSCPRIDIQDFTSYEQFDKEFMNTKMRKKHEKLRSQTGYRFKLVMGSQDDIYERISQVHKMEKQYLQREKGKSERASLFENKNNEEFLKRLFKDNDQVITFLLETEEGEIIIYNSCYLYRNVLYGWNTAYSPKYSHYHGVSDVMMIEMIQYLFKHDHGEQIDFGAGSYSWKFRWTSRFSVSYSFSMWNLPTRKTKILRFLTKTRGLIRAVRGMSNEH</sequence>